<gene>
    <name evidence="12" type="ORF">C2869_06610</name>
</gene>
<keyword evidence="3 8" id="KW-0597">Phosphoprotein</keyword>
<dbReference type="SMART" id="SM00862">
    <property type="entry name" value="Trans_reg_C"/>
    <property type="match status" value="1"/>
</dbReference>
<evidence type="ECO:0000256" key="5">
    <source>
        <dbReference type="ARBA" id="ARBA00023015"/>
    </source>
</evidence>
<name>A0A2S0VPM0_9ALTE</name>
<dbReference type="Gene3D" id="1.10.10.10">
    <property type="entry name" value="Winged helix-like DNA-binding domain superfamily/Winged helix DNA-binding domain"/>
    <property type="match status" value="1"/>
</dbReference>
<evidence type="ECO:0000256" key="9">
    <source>
        <dbReference type="PROSITE-ProRule" id="PRU01091"/>
    </source>
</evidence>
<feature type="domain" description="Response regulatory" evidence="10">
    <location>
        <begin position="5"/>
        <end position="118"/>
    </location>
</feature>
<dbReference type="Gene3D" id="3.40.50.2300">
    <property type="match status" value="1"/>
</dbReference>
<keyword evidence="4" id="KW-0902">Two-component regulatory system</keyword>
<keyword evidence="6 9" id="KW-0238">DNA-binding</keyword>
<dbReference type="InterPro" id="IPR011006">
    <property type="entry name" value="CheY-like_superfamily"/>
</dbReference>
<dbReference type="InterPro" id="IPR039420">
    <property type="entry name" value="WalR-like"/>
</dbReference>
<dbReference type="GO" id="GO:0000156">
    <property type="term" value="F:phosphorelay response regulator activity"/>
    <property type="evidence" value="ECO:0007669"/>
    <property type="project" value="TreeGrafter"/>
</dbReference>
<dbReference type="AlphaFoldDB" id="A0A2S0VPM0"/>
<dbReference type="RefSeq" id="WP_108602204.1">
    <property type="nucleotide sequence ID" value="NZ_CP026604.1"/>
</dbReference>
<dbReference type="SMART" id="SM00448">
    <property type="entry name" value="REC"/>
    <property type="match status" value="1"/>
</dbReference>
<dbReference type="PANTHER" id="PTHR48111">
    <property type="entry name" value="REGULATOR OF RPOS"/>
    <property type="match status" value="1"/>
</dbReference>
<dbReference type="InterPro" id="IPR001789">
    <property type="entry name" value="Sig_transdc_resp-reg_receiver"/>
</dbReference>
<evidence type="ECO:0000256" key="6">
    <source>
        <dbReference type="ARBA" id="ARBA00023125"/>
    </source>
</evidence>
<dbReference type="PROSITE" id="PS50110">
    <property type="entry name" value="RESPONSE_REGULATORY"/>
    <property type="match status" value="1"/>
</dbReference>
<reference evidence="12 13" key="1">
    <citation type="submission" date="2018-01" db="EMBL/GenBank/DDBJ databases">
        <title>Genome sequence of a Cantenovulum-like bacteria.</title>
        <authorList>
            <person name="Tan W.R."/>
            <person name="Lau N.-S."/>
            <person name="Go F."/>
            <person name="Amirul A.-A.A."/>
        </authorList>
    </citation>
    <scope>NUCLEOTIDE SEQUENCE [LARGE SCALE GENOMIC DNA]</scope>
    <source>
        <strain evidence="12 13">CCB-QB4</strain>
    </source>
</reference>
<dbReference type="Pfam" id="PF00072">
    <property type="entry name" value="Response_reg"/>
    <property type="match status" value="1"/>
</dbReference>
<dbReference type="CDD" id="cd00383">
    <property type="entry name" value="trans_reg_C"/>
    <property type="match status" value="1"/>
</dbReference>
<evidence type="ECO:0000313" key="13">
    <source>
        <dbReference type="Proteomes" id="UP000244441"/>
    </source>
</evidence>
<evidence type="ECO:0000256" key="4">
    <source>
        <dbReference type="ARBA" id="ARBA00023012"/>
    </source>
</evidence>
<dbReference type="OrthoDB" id="9802426at2"/>
<accession>A0A2S0VPM0</accession>
<evidence type="ECO:0000259" key="10">
    <source>
        <dbReference type="PROSITE" id="PS50110"/>
    </source>
</evidence>
<dbReference type="SUPFAM" id="SSF52172">
    <property type="entry name" value="CheY-like"/>
    <property type="match status" value="1"/>
</dbReference>
<evidence type="ECO:0000256" key="2">
    <source>
        <dbReference type="ARBA" id="ARBA00022490"/>
    </source>
</evidence>
<keyword evidence="2" id="KW-0963">Cytoplasm</keyword>
<dbReference type="GO" id="GO:0032993">
    <property type="term" value="C:protein-DNA complex"/>
    <property type="evidence" value="ECO:0007669"/>
    <property type="project" value="TreeGrafter"/>
</dbReference>
<keyword evidence="7" id="KW-0804">Transcription</keyword>
<evidence type="ECO:0000256" key="1">
    <source>
        <dbReference type="ARBA" id="ARBA00004496"/>
    </source>
</evidence>
<keyword evidence="13" id="KW-1185">Reference proteome</keyword>
<dbReference type="GO" id="GO:0000976">
    <property type="term" value="F:transcription cis-regulatory region binding"/>
    <property type="evidence" value="ECO:0007669"/>
    <property type="project" value="TreeGrafter"/>
</dbReference>
<evidence type="ECO:0000256" key="7">
    <source>
        <dbReference type="ARBA" id="ARBA00023163"/>
    </source>
</evidence>
<proteinExistence type="predicted"/>
<evidence type="ECO:0000313" key="12">
    <source>
        <dbReference type="EMBL" id="AWB66132.1"/>
    </source>
</evidence>
<sequence>MTVTRLLVIEQDKVFSDRMSGVLRGQGYEVTQCFDSQQGLTAALSKNIDLILLDASLPTIEGLSLLQRIRISIPIPIMVLSAENLEQSRIEYYQQGADDFIAKPANMIEILLRVKAVLRRTFEQENKNSSVLDVDQLTLVRAQQQVMFNGDHLEFTPIQFRLLWVLVENRYQVMSKPYLYQAVLDRAFSRYDRSLDMHLSRIRKKLVEMGMAADRLATVHGKGYRFA</sequence>
<dbReference type="EMBL" id="CP026604">
    <property type="protein sequence ID" value="AWB66132.1"/>
    <property type="molecule type" value="Genomic_DNA"/>
</dbReference>
<keyword evidence="5" id="KW-0805">Transcription regulation</keyword>
<dbReference type="PANTHER" id="PTHR48111:SF39">
    <property type="entry name" value="TRANSCRIPTIONAL REGULATORY PROTEIN CPXR"/>
    <property type="match status" value="1"/>
</dbReference>
<dbReference type="GO" id="GO:0006355">
    <property type="term" value="P:regulation of DNA-templated transcription"/>
    <property type="evidence" value="ECO:0007669"/>
    <property type="project" value="InterPro"/>
</dbReference>
<dbReference type="Proteomes" id="UP000244441">
    <property type="component" value="Chromosome"/>
</dbReference>
<dbReference type="PROSITE" id="PS51755">
    <property type="entry name" value="OMPR_PHOB"/>
    <property type="match status" value="1"/>
</dbReference>
<feature type="modified residue" description="4-aspartylphosphate" evidence="8">
    <location>
        <position position="54"/>
    </location>
</feature>
<dbReference type="InterPro" id="IPR001867">
    <property type="entry name" value="OmpR/PhoB-type_DNA-bd"/>
</dbReference>
<dbReference type="KEGG" id="cate:C2869_06610"/>
<comment type="subcellular location">
    <subcellularLocation>
        <location evidence="1">Cytoplasm</location>
    </subcellularLocation>
</comment>
<evidence type="ECO:0000256" key="8">
    <source>
        <dbReference type="PROSITE-ProRule" id="PRU00169"/>
    </source>
</evidence>
<protein>
    <submittedName>
        <fullName evidence="12">DNA-binding response regulator</fullName>
    </submittedName>
</protein>
<dbReference type="GO" id="GO:0005829">
    <property type="term" value="C:cytosol"/>
    <property type="evidence" value="ECO:0007669"/>
    <property type="project" value="TreeGrafter"/>
</dbReference>
<feature type="DNA-binding region" description="OmpR/PhoB-type" evidence="9">
    <location>
        <begin position="129"/>
        <end position="227"/>
    </location>
</feature>
<dbReference type="InterPro" id="IPR036388">
    <property type="entry name" value="WH-like_DNA-bd_sf"/>
</dbReference>
<organism evidence="12 13">
    <name type="scientific">Saccharobesus litoralis</name>
    <dbReference type="NCBI Taxonomy" id="2172099"/>
    <lineage>
        <taxon>Bacteria</taxon>
        <taxon>Pseudomonadati</taxon>
        <taxon>Pseudomonadota</taxon>
        <taxon>Gammaproteobacteria</taxon>
        <taxon>Alteromonadales</taxon>
        <taxon>Alteromonadaceae</taxon>
        <taxon>Saccharobesus</taxon>
    </lineage>
</organism>
<dbReference type="Pfam" id="PF00486">
    <property type="entry name" value="Trans_reg_C"/>
    <property type="match status" value="1"/>
</dbReference>
<evidence type="ECO:0000256" key="3">
    <source>
        <dbReference type="ARBA" id="ARBA00022553"/>
    </source>
</evidence>
<evidence type="ECO:0000259" key="11">
    <source>
        <dbReference type="PROSITE" id="PS51755"/>
    </source>
</evidence>
<feature type="domain" description="OmpR/PhoB-type" evidence="11">
    <location>
        <begin position="129"/>
        <end position="227"/>
    </location>
</feature>